<reference evidence="14 15" key="1">
    <citation type="submission" date="2016-06" db="EMBL/GenBank/DDBJ databases">
        <title>Evolution of pathogenesis and genome organization in the Tremellales.</title>
        <authorList>
            <person name="Cuomo C."/>
            <person name="Litvintseva A."/>
            <person name="Heitman J."/>
            <person name="Chen Y."/>
            <person name="Sun S."/>
            <person name="Springer D."/>
            <person name="Dromer F."/>
            <person name="Young S."/>
            <person name="Zeng Q."/>
            <person name="Chapman S."/>
            <person name="Gujja S."/>
            <person name="Saif S."/>
            <person name="Birren B."/>
        </authorList>
    </citation>
    <scope>NUCLEOTIDE SEQUENCE [LARGE SCALE GENOMIC DNA]</scope>
    <source>
        <strain evidence="14 15">ATCC 28783</strain>
    </source>
</reference>
<evidence type="ECO:0000256" key="3">
    <source>
        <dbReference type="ARBA" id="ARBA00013714"/>
    </source>
</evidence>
<evidence type="ECO:0000256" key="12">
    <source>
        <dbReference type="SAM" id="MobiDB-lite"/>
    </source>
</evidence>
<dbReference type="GO" id="GO:0005743">
    <property type="term" value="C:mitochondrial inner membrane"/>
    <property type="evidence" value="ECO:0007669"/>
    <property type="project" value="UniProtKB-SubCell"/>
</dbReference>
<keyword evidence="15" id="KW-1185">Reference proteome</keyword>
<organism evidence="14 15">
    <name type="scientific">Tremella mesenterica</name>
    <name type="common">Jelly fungus</name>
    <dbReference type="NCBI Taxonomy" id="5217"/>
    <lineage>
        <taxon>Eukaryota</taxon>
        <taxon>Fungi</taxon>
        <taxon>Dikarya</taxon>
        <taxon>Basidiomycota</taxon>
        <taxon>Agaricomycotina</taxon>
        <taxon>Tremellomycetes</taxon>
        <taxon>Tremellales</taxon>
        <taxon>Tremellaceae</taxon>
        <taxon>Tremella</taxon>
    </lineage>
</organism>
<evidence type="ECO:0000256" key="4">
    <source>
        <dbReference type="ARBA" id="ARBA00022448"/>
    </source>
</evidence>
<evidence type="ECO:0000313" key="15">
    <source>
        <dbReference type="Proteomes" id="UP000289152"/>
    </source>
</evidence>
<evidence type="ECO:0000256" key="11">
    <source>
        <dbReference type="ARBA" id="ARBA00033150"/>
    </source>
</evidence>
<evidence type="ECO:0000313" key="14">
    <source>
        <dbReference type="EMBL" id="RXK41209.1"/>
    </source>
</evidence>
<dbReference type="PANTHER" id="PTHR21622:SF0">
    <property type="entry name" value="COILED-COIL-HELIX-COILED-COIL-HELIX DOMAIN CONTAINING 4"/>
    <property type="match status" value="1"/>
</dbReference>
<keyword evidence="4" id="KW-0813">Transport</keyword>
<comment type="cofactor">
    <cofactor evidence="1">
        <name>Cu(2+)</name>
        <dbReference type="ChEBI" id="CHEBI:29036"/>
    </cofactor>
</comment>
<dbReference type="VEuPathDB" id="FungiDB:TREMEDRAFT_72212"/>
<dbReference type="PANTHER" id="PTHR21622">
    <property type="entry name" value="COILED-COIL-HELIX-COILED-COIL-HELIX DOMAIN CONTAINING 4"/>
    <property type="match status" value="1"/>
</dbReference>
<keyword evidence="6" id="KW-0560">Oxidoreductase</keyword>
<dbReference type="Proteomes" id="UP000289152">
    <property type="component" value="Unassembled WGS sequence"/>
</dbReference>
<protein>
    <recommendedName>
        <fullName evidence="3">Mitochondrial intermembrane space import and assembly protein 40</fullName>
    </recommendedName>
    <alternativeName>
        <fullName evidence="11">Mitochondrial import inner membrane translocase TIM40</fullName>
    </alternativeName>
</protein>
<evidence type="ECO:0000256" key="5">
    <source>
        <dbReference type="ARBA" id="ARBA00022927"/>
    </source>
</evidence>
<dbReference type="AlphaFoldDB" id="A0A4Q1BT32"/>
<comment type="subcellular location">
    <subcellularLocation>
        <location evidence="2">Mitochondrion inner membrane</location>
        <topology evidence="2">Single-pass type II membrane protein</topology>
        <orientation evidence="2">Intermembrane side</orientation>
    </subcellularLocation>
</comment>
<name>A0A4Q1BT32_TREME</name>
<dbReference type="InterPro" id="IPR010625">
    <property type="entry name" value="CHCH"/>
</dbReference>
<evidence type="ECO:0000256" key="2">
    <source>
        <dbReference type="ARBA" id="ARBA00004164"/>
    </source>
</evidence>
<keyword evidence="10" id="KW-0676">Redox-active center</keyword>
<feature type="region of interest" description="Disordered" evidence="12">
    <location>
        <begin position="179"/>
        <end position="245"/>
    </location>
</feature>
<dbReference type="Pfam" id="PF06747">
    <property type="entry name" value="CHCH"/>
    <property type="match status" value="1"/>
</dbReference>
<gene>
    <name evidence="14" type="ORF">M231_01614</name>
</gene>
<feature type="compositionally biased region" description="Polar residues" evidence="12">
    <location>
        <begin position="231"/>
        <end position="245"/>
    </location>
</feature>
<keyword evidence="7" id="KW-0811">Translocation</keyword>
<evidence type="ECO:0000256" key="10">
    <source>
        <dbReference type="ARBA" id="ARBA00023284"/>
    </source>
</evidence>
<dbReference type="OrthoDB" id="7481291at2759"/>
<keyword evidence="9" id="KW-1015">Disulfide bond</keyword>
<evidence type="ECO:0000256" key="9">
    <source>
        <dbReference type="ARBA" id="ARBA00023157"/>
    </source>
</evidence>
<dbReference type="GO" id="GO:0005758">
    <property type="term" value="C:mitochondrial intermembrane space"/>
    <property type="evidence" value="ECO:0007669"/>
    <property type="project" value="TreeGrafter"/>
</dbReference>
<sequence length="245" mass="26675">MLSLRSSRLLLQSTRTLSQSLPRSSRNYTIRSATHNQSRAWKTAILLSGGIGVASILSIEKTKNEEERKVRTSVLDEDSLKRPIHKTSEDKLPAEEMVASKETQASSEGAFNEETGEINWDCPCLGGMAHGPCGEQFRNAFSCFVFSEAEPKGMDCVELFKAMQDCFREHPDIYGEEIDDESEISGTPAPEGTEGIPKPPNTDPPVNSPVLGVTPDKTPSKGEEKLKPSGKQVTSSSTTNKAKTG</sequence>
<feature type="compositionally biased region" description="Basic and acidic residues" evidence="12">
    <location>
        <begin position="218"/>
        <end position="227"/>
    </location>
</feature>
<dbReference type="GO" id="GO:0015035">
    <property type="term" value="F:protein-disulfide reductase activity"/>
    <property type="evidence" value="ECO:0007669"/>
    <property type="project" value="InterPro"/>
</dbReference>
<dbReference type="EMBL" id="SDIL01000011">
    <property type="protein sequence ID" value="RXK41209.1"/>
    <property type="molecule type" value="Genomic_DNA"/>
</dbReference>
<accession>A0A4Q1BT32</accession>
<proteinExistence type="predicted"/>
<evidence type="ECO:0000256" key="8">
    <source>
        <dbReference type="ARBA" id="ARBA00023128"/>
    </source>
</evidence>
<dbReference type="InterPro" id="IPR039289">
    <property type="entry name" value="CHCHD4"/>
</dbReference>
<comment type="caution">
    <text evidence="14">The sequence shown here is derived from an EMBL/GenBank/DDBJ whole genome shotgun (WGS) entry which is preliminary data.</text>
</comment>
<feature type="domain" description="CHCH" evidence="13">
    <location>
        <begin position="133"/>
        <end position="168"/>
    </location>
</feature>
<evidence type="ECO:0000259" key="13">
    <source>
        <dbReference type="Pfam" id="PF06747"/>
    </source>
</evidence>
<evidence type="ECO:0000256" key="1">
    <source>
        <dbReference type="ARBA" id="ARBA00001973"/>
    </source>
</evidence>
<dbReference type="Gene3D" id="1.10.287.2900">
    <property type="match status" value="1"/>
</dbReference>
<keyword evidence="5" id="KW-0653">Protein transport</keyword>
<feature type="compositionally biased region" description="Pro residues" evidence="12">
    <location>
        <begin position="197"/>
        <end position="207"/>
    </location>
</feature>
<dbReference type="PROSITE" id="PS51808">
    <property type="entry name" value="CHCH"/>
    <property type="match status" value="1"/>
</dbReference>
<evidence type="ECO:0000256" key="7">
    <source>
        <dbReference type="ARBA" id="ARBA00023010"/>
    </source>
</evidence>
<dbReference type="GO" id="GO:0045041">
    <property type="term" value="P:protein import into mitochondrial intermembrane space"/>
    <property type="evidence" value="ECO:0007669"/>
    <property type="project" value="InterPro"/>
</dbReference>
<evidence type="ECO:0000256" key="6">
    <source>
        <dbReference type="ARBA" id="ARBA00023002"/>
    </source>
</evidence>
<dbReference type="InParanoid" id="A0A4Q1BT32"/>
<dbReference type="STRING" id="5217.A0A4Q1BT32"/>
<keyword evidence="8" id="KW-0496">Mitochondrion</keyword>